<dbReference type="PROSITE" id="PS51468">
    <property type="entry name" value="VIT"/>
    <property type="match status" value="1"/>
</dbReference>
<evidence type="ECO:0000313" key="15">
    <source>
        <dbReference type="Proteomes" id="UP001369086"/>
    </source>
</evidence>
<dbReference type="InterPro" id="IPR002035">
    <property type="entry name" value="VWF_A"/>
</dbReference>
<dbReference type="Pfam" id="PF06668">
    <property type="entry name" value="ITI_HC_C"/>
    <property type="match status" value="1"/>
</dbReference>
<evidence type="ECO:0000313" key="14">
    <source>
        <dbReference type="EMBL" id="KAK6480828.1"/>
    </source>
</evidence>
<evidence type="ECO:0000256" key="5">
    <source>
        <dbReference type="ARBA" id="ARBA00022729"/>
    </source>
</evidence>
<feature type="signal peptide" evidence="11">
    <location>
        <begin position="1"/>
        <end position="18"/>
    </location>
</feature>
<reference evidence="14 15" key="1">
    <citation type="submission" date="2021-05" db="EMBL/GenBank/DDBJ databases">
        <authorList>
            <person name="Zahm M."/>
            <person name="Klopp C."/>
            <person name="Cabau C."/>
            <person name="Kuhl H."/>
            <person name="Suciu R."/>
            <person name="Ciorpac M."/>
            <person name="Holostenco D."/>
            <person name="Gessner J."/>
            <person name="Wuertz S."/>
            <person name="Hohne C."/>
            <person name="Stock M."/>
            <person name="Gislard M."/>
            <person name="Lluch J."/>
            <person name="Milhes M."/>
            <person name="Lampietro C."/>
            <person name="Lopez Roques C."/>
            <person name="Donnadieu C."/>
            <person name="Du K."/>
            <person name="Schartl M."/>
            <person name="Guiguen Y."/>
        </authorList>
    </citation>
    <scope>NUCLEOTIDE SEQUENCE [LARGE SCALE GENOMIC DNA]</scope>
    <source>
        <strain evidence="14">Hh-F2</strain>
        <tissue evidence="14">Blood</tissue>
    </source>
</reference>
<evidence type="ECO:0000256" key="10">
    <source>
        <dbReference type="ARBA" id="ARBA00039924"/>
    </source>
</evidence>
<dbReference type="Pfam" id="PF08487">
    <property type="entry name" value="VIT"/>
    <property type="match status" value="1"/>
</dbReference>
<dbReference type="SMART" id="SM00327">
    <property type="entry name" value="VWA"/>
    <property type="match status" value="1"/>
</dbReference>
<keyword evidence="6" id="KW-0722">Serine protease inhibitor</keyword>
<dbReference type="InterPro" id="IPR013694">
    <property type="entry name" value="VIT"/>
</dbReference>
<accession>A0ABR0Z7M6</accession>
<evidence type="ECO:0000256" key="9">
    <source>
        <dbReference type="ARBA" id="ARBA00037051"/>
    </source>
</evidence>
<evidence type="ECO:0000256" key="8">
    <source>
        <dbReference type="ARBA" id="ARBA00023180"/>
    </source>
</evidence>
<evidence type="ECO:0000256" key="6">
    <source>
        <dbReference type="ARBA" id="ARBA00022900"/>
    </source>
</evidence>
<dbReference type="EMBL" id="JAHFZB010000016">
    <property type="protein sequence ID" value="KAK6480828.1"/>
    <property type="molecule type" value="Genomic_DNA"/>
</dbReference>
<dbReference type="PANTHER" id="PTHR10338:SF115">
    <property type="entry name" value="INTER-ALPHA-TRYPSIN INHIBITOR HEAVY CHAIN H3"/>
    <property type="match status" value="1"/>
</dbReference>
<comment type="similarity">
    <text evidence="2">Belongs to the ITIH family.</text>
</comment>
<dbReference type="SUPFAM" id="SSF53300">
    <property type="entry name" value="vWA-like"/>
    <property type="match status" value="1"/>
</dbReference>
<feature type="domain" description="VWFA" evidence="12">
    <location>
        <begin position="295"/>
        <end position="478"/>
    </location>
</feature>
<evidence type="ECO:0000256" key="4">
    <source>
        <dbReference type="ARBA" id="ARBA00022690"/>
    </source>
</evidence>
<keyword evidence="15" id="KW-1185">Reference proteome</keyword>
<organism evidence="14 15">
    <name type="scientific">Huso huso</name>
    <name type="common">Beluga</name>
    <name type="synonym">Acipenser huso</name>
    <dbReference type="NCBI Taxonomy" id="61971"/>
    <lineage>
        <taxon>Eukaryota</taxon>
        <taxon>Metazoa</taxon>
        <taxon>Chordata</taxon>
        <taxon>Craniata</taxon>
        <taxon>Vertebrata</taxon>
        <taxon>Euteleostomi</taxon>
        <taxon>Actinopterygii</taxon>
        <taxon>Chondrostei</taxon>
        <taxon>Acipenseriformes</taxon>
        <taxon>Acipenseridae</taxon>
        <taxon>Huso</taxon>
    </lineage>
</organism>
<dbReference type="SMART" id="SM00609">
    <property type="entry name" value="VIT"/>
    <property type="match status" value="1"/>
</dbReference>
<comment type="function">
    <text evidence="9">May act as a carrier of hyaluronan in serum or as a binding protein between hyaluronan and other matrix protein, including those on cell surfaces in tissues to regulate the localization, synthesis and degradation of hyaluronan which are essential to cells undergoing biological processes.</text>
</comment>
<dbReference type="InterPro" id="IPR010600">
    <property type="entry name" value="ITI_HC_C"/>
</dbReference>
<comment type="subcellular location">
    <subcellularLocation>
        <location evidence="1">Secreted</location>
    </subcellularLocation>
</comment>
<dbReference type="Proteomes" id="UP001369086">
    <property type="component" value="Unassembled WGS sequence"/>
</dbReference>
<sequence length="913" mass="102642">MDWLLSLCLCLSCPALLAAHVVIAENDGDPGVVRDPIARLIKIPSLIQQAVFDIEIYSLKVDCKVTSRFAHSVITSRVVNRANVSREVFFDVDLPKTAFITNFSMVIDGLTYVGVVKEKAAAKKQYQQAVSQGQTAGLVKASGRKMEKFTVSVNIAATKKVTFELTYEELLKRNQGRYELLIRVKPKQIVQHFEINVDIYEPQGIRFLDAHGTFVTNDLMQLIEKTVTETKGHVSFSPTVDQQRSCPLCQTSTIDGDFVINYDVNWDTPAGDIQILNGYFVHYFAPTNLKRLPKNVVFVIDQSTSMMGTRIKQTKEAMLAILADIHPDDHFSIISFDSTVTKWKPSIIEATAENIEAAKQYVNSLYARGWTNINDALLEAISMLDEAMKQHTLTEHSISLIILLSDGDPTKGETNRAQIQSNVKNGIGGKYPLYCLGFGYDLDYSFIEKMALENHGVARRIYEDSDSALQMQGFYDEVASPLLSQIELKYPENGVADLTERSFQQYYNGSEIVVAGRVTGNELDAYNMEVIAKGAEGDLFLKNQRKEQDQEKAFEDPQYIFGEYTERLWAYLTIQQLLSKRVSGTPEEKANNTARALELSLKYNFVTPLTSMVVTKPEDTLDSTMLADKLTEAESRGPPQDGQGKGLCSASTCVYHYASRYIPPVTSVDGDPHFIIPVPKQNDTICFNVDERPGVIFNLVRDPLTGITVNGQTIGDKKIDPNKKLNTYFGRFGIVNEKLGLKLEVTTRSIEITSGKEKMAFTWSDTVSMKQRSFALQINKERNLAVMMGDSVQFVIVLHRVWKDHPFHQDYLGFYTIDSHRLSSKTHGLLGQFYHDLSFEVGEIHQGTDPEKPDATMMIKGQELTVTRGWQRDYREDIKHGVQVPCWFVHHNGTGLIDGVHSDYIVSGIFKTK</sequence>
<dbReference type="InterPro" id="IPR050934">
    <property type="entry name" value="ITIH"/>
</dbReference>
<evidence type="ECO:0000256" key="2">
    <source>
        <dbReference type="ARBA" id="ARBA00010158"/>
    </source>
</evidence>
<feature type="domain" description="VIT" evidence="13">
    <location>
        <begin position="40"/>
        <end position="169"/>
    </location>
</feature>
<dbReference type="InterPro" id="IPR036465">
    <property type="entry name" value="vWFA_dom_sf"/>
</dbReference>
<evidence type="ECO:0000256" key="7">
    <source>
        <dbReference type="ARBA" id="ARBA00022974"/>
    </source>
</evidence>
<feature type="chain" id="PRO_5046341254" description="Inter-alpha-trypsin inhibitor heavy chain H3" evidence="11">
    <location>
        <begin position="19"/>
        <end position="913"/>
    </location>
</feature>
<evidence type="ECO:0000256" key="11">
    <source>
        <dbReference type="SAM" id="SignalP"/>
    </source>
</evidence>
<proteinExistence type="inferred from homology"/>
<dbReference type="Pfam" id="PF00092">
    <property type="entry name" value="VWA"/>
    <property type="match status" value="1"/>
</dbReference>
<dbReference type="CDD" id="cd01461">
    <property type="entry name" value="vWA_interalpha_trypsin_inhibitor"/>
    <property type="match status" value="1"/>
</dbReference>
<keyword evidence="4" id="KW-0646">Protease inhibitor</keyword>
<dbReference type="PANTHER" id="PTHR10338">
    <property type="entry name" value="INTER-ALPHA-TRYPSIN INHIBITOR HEAVY CHAIN FAMILY MEMBER"/>
    <property type="match status" value="1"/>
</dbReference>
<evidence type="ECO:0000256" key="1">
    <source>
        <dbReference type="ARBA" id="ARBA00004613"/>
    </source>
</evidence>
<keyword evidence="7" id="KW-0654">Proteoglycan</keyword>
<keyword evidence="8" id="KW-0325">Glycoprotein</keyword>
<keyword evidence="3" id="KW-0964">Secreted</keyword>
<evidence type="ECO:0000256" key="3">
    <source>
        <dbReference type="ARBA" id="ARBA00022525"/>
    </source>
</evidence>
<protein>
    <recommendedName>
        <fullName evidence="10">Inter-alpha-trypsin inhibitor heavy chain H3</fullName>
    </recommendedName>
</protein>
<evidence type="ECO:0000259" key="12">
    <source>
        <dbReference type="PROSITE" id="PS50234"/>
    </source>
</evidence>
<evidence type="ECO:0000259" key="13">
    <source>
        <dbReference type="PROSITE" id="PS51468"/>
    </source>
</evidence>
<comment type="caution">
    <text evidence="14">The sequence shown here is derived from an EMBL/GenBank/DDBJ whole genome shotgun (WGS) entry which is preliminary data.</text>
</comment>
<dbReference type="PROSITE" id="PS50234">
    <property type="entry name" value="VWFA"/>
    <property type="match status" value="1"/>
</dbReference>
<name>A0ABR0Z7M6_HUSHU</name>
<gene>
    <name evidence="14" type="ORF">HHUSO_G18627</name>
</gene>
<keyword evidence="5 11" id="KW-0732">Signal</keyword>
<dbReference type="Gene3D" id="3.40.50.410">
    <property type="entry name" value="von Willebrand factor, type A domain"/>
    <property type="match status" value="1"/>
</dbReference>